<evidence type="ECO:0000313" key="2">
    <source>
        <dbReference type="EMBL" id="PXW69821.1"/>
    </source>
</evidence>
<dbReference type="EMBL" id="QJJM01000015">
    <property type="protein sequence ID" value="PXW69821.1"/>
    <property type="molecule type" value="Genomic_DNA"/>
</dbReference>
<dbReference type="RefSeq" id="WP_110300027.1">
    <property type="nucleotide sequence ID" value="NZ_QJJM01000015.1"/>
</dbReference>
<name>A0A2V3UR29_9SPHN</name>
<reference evidence="2 3" key="1">
    <citation type="submission" date="2018-05" db="EMBL/GenBank/DDBJ databases">
        <title>Genomic Encyclopedia of Type Strains, Phase IV (KMG-IV): sequencing the most valuable type-strain genomes for metagenomic binning, comparative biology and taxonomic classification.</title>
        <authorList>
            <person name="Goeker M."/>
        </authorList>
    </citation>
    <scope>NUCLEOTIDE SEQUENCE [LARGE SCALE GENOMIC DNA]</scope>
    <source>
        <strain evidence="2 3">DSM 3183</strain>
    </source>
</reference>
<dbReference type="OrthoDB" id="6115415at2"/>
<dbReference type="AlphaFoldDB" id="A0A2V3UR29"/>
<sequence>MLIDSHLTGLLRRAEAAQHLVSATVEMAQSGLPLMRRVVPDTDYRIWDHYPPDDAVDRQTGARWFYHAHPPEERDAGEHGHFHLFLDRDSFDGTHARAAPVAPGEADARVVHIAALSIDLNGLPTKLFTVNRWVTDEWLYTADSICERLYSFDLTHAVDGDPLVNRWLTAAVATFAPEIEQILAERDAAIAGVADSFFEDRSAEILSTLDIDLQNAVTQLDR</sequence>
<evidence type="ECO:0000259" key="1">
    <source>
        <dbReference type="Pfam" id="PF22308"/>
    </source>
</evidence>
<keyword evidence="3" id="KW-1185">Reference proteome</keyword>
<accession>A0A2V3UR29</accession>
<feature type="domain" description="DUF6969" evidence="1">
    <location>
        <begin position="15"/>
        <end position="211"/>
    </location>
</feature>
<dbReference type="InterPro" id="IPR054242">
    <property type="entry name" value="DUF6969"/>
</dbReference>
<comment type="caution">
    <text evidence="2">The sequence shown here is derived from an EMBL/GenBank/DDBJ whole genome shotgun (WGS) entry which is preliminary data.</text>
</comment>
<gene>
    <name evidence="2" type="ORF">C7451_11594</name>
</gene>
<organism evidence="2 3">
    <name type="scientific">Blastomonas natatoria</name>
    <dbReference type="NCBI Taxonomy" id="34015"/>
    <lineage>
        <taxon>Bacteria</taxon>
        <taxon>Pseudomonadati</taxon>
        <taxon>Pseudomonadota</taxon>
        <taxon>Alphaproteobacteria</taxon>
        <taxon>Sphingomonadales</taxon>
        <taxon>Sphingomonadaceae</taxon>
        <taxon>Blastomonas</taxon>
    </lineage>
</organism>
<evidence type="ECO:0000313" key="3">
    <source>
        <dbReference type="Proteomes" id="UP000248014"/>
    </source>
</evidence>
<dbReference type="Proteomes" id="UP000248014">
    <property type="component" value="Unassembled WGS sequence"/>
</dbReference>
<proteinExistence type="predicted"/>
<dbReference type="Pfam" id="PF22308">
    <property type="entry name" value="DUF6969"/>
    <property type="match status" value="1"/>
</dbReference>
<protein>
    <recommendedName>
        <fullName evidence="1">DUF6969 domain-containing protein</fullName>
    </recommendedName>
</protein>